<evidence type="ECO:0000313" key="4">
    <source>
        <dbReference type="EMBL" id="PLW44770.1"/>
    </source>
</evidence>
<evidence type="ECO:0000313" key="3">
    <source>
        <dbReference type="EMBL" id="PLW39424.1"/>
    </source>
</evidence>
<evidence type="ECO:0000256" key="1">
    <source>
        <dbReference type="SAM" id="MobiDB-lite"/>
    </source>
</evidence>
<evidence type="ECO:0000313" key="2">
    <source>
        <dbReference type="EMBL" id="PLW19221.1"/>
    </source>
</evidence>
<protein>
    <submittedName>
        <fullName evidence="4">Uncharacterized protein</fullName>
    </submittedName>
</protein>
<reference evidence="5 6" key="1">
    <citation type="submission" date="2017-11" db="EMBL/GenBank/DDBJ databases">
        <title>De novo assembly and phasing of dikaryotic genomes from two isolates of Puccinia coronata f. sp. avenae, the causal agent of oat crown rust.</title>
        <authorList>
            <person name="Miller M.E."/>
            <person name="Zhang Y."/>
            <person name="Omidvar V."/>
            <person name="Sperschneider J."/>
            <person name="Schwessinger B."/>
            <person name="Raley C."/>
            <person name="Palmer J.M."/>
            <person name="Garnica D."/>
            <person name="Upadhyaya N."/>
            <person name="Rathjen J."/>
            <person name="Taylor J.M."/>
            <person name="Park R.F."/>
            <person name="Dodds P.N."/>
            <person name="Hirsch C.D."/>
            <person name="Kianian S.F."/>
            <person name="Figueroa M."/>
        </authorList>
    </citation>
    <scope>NUCLEOTIDE SEQUENCE [LARGE SCALE GENOMIC DNA]</scope>
    <source>
        <strain evidence="4">12NC29</strain>
        <strain evidence="3">12SD80</strain>
    </source>
</reference>
<evidence type="ECO:0000313" key="6">
    <source>
        <dbReference type="Proteomes" id="UP000235392"/>
    </source>
</evidence>
<dbReference type="Proteomes" id="UP000235388">
    <property type="component" value="Unassembled WGS sequence"/>
</dbReference>
<feature type="region of interest" description="Disordered" evidence="1">
    <location>
        <begin position="62"/>
        <end position="108"/>
    </location>
</feature>
<keyword evidence="5" id="KW-1185">Reference proteome</keyword>
<dbReference type="Proteomes" id="UP000235392">
    <property type="component" value="Unassembled WGS sequence"/>
</dbReference>
<dbReference type="EMBL" id="PGCJ01000134">
    <property type="protein sequence ID" value="PLW44770.1"/>
    <property type="molecule type" value="Genomic_DNA"/>
</dbReference>
<feature type="compositionally biased region" description="Polar residues" evidence="1">
    <location>
        <begin position="98"/>
        <end position="108"/>
    </location>
</feature>
<gene>
    <name evidence="2" type="ORF">PCANC_09995</name>
    <name evidence="4" type="ORF">PCANC_10657</name>
    <name evidence="3" type="ORF">PCASD_08007</name>
</gene>
<dbReference type="EMBL" id="PGCJ01000817">
    <property type="protein sequence ID" value="PLW19221.1"/>
    <property type="molecule type" value="Genomic_DNA"/>
</dbReference>
<comment type="caution">
    <text evidence="4">The sequence shown here is derived from an EMBL/GenBank/DDBJ whole genome shotgun (WGS) entry which is preliminary data.</text>
</comment>
<dbReference type="EMBL" id="PGCI01000115">
    <property type="protein sequence ID" value="PLW39424.1"/>
    <property type="molecule type" value="Genomic_DNA"/>
</dbReference>
<dbReference type="AlphaFoldDB" id="A0A2N5V448"/>
<proteinExistence type="predicted"/>
<sequence length="108" mass="11908">MEGRTLYMNRLGPGGQGHIGSAYRRTCCRSWSARSITPGHNCSSAAVQEVIASTPVLHYRADRTPPAWQPSRTAGGARAVNLREQRSGRRAQHMMESNPASQVHRQPQ</sequence>
<organism evidence="4 5">
    <name type="scientific">Puccinia coronata f. sp. avenae</name>
    <dbReference type="NCBI Taxonomy" id="200324"/>
    <lineage>
        <taxon>Eukaryota</taxon>
        <taxon>Fungi</taxon>
        <taxon>Dikarya</taxon>
        <taxon>Basidiomycota</taxon>
        <taxon>Pucciniomycotina</taxon>
        <taxon>Pucciniomycetes</taxon>
        <taxon>Pucciniales</taxon>
        <taxon>Pucciniaceae</taxon>
        <taxon>Puccinia</taxon>
    </lineage>
</organism>
<name>A0A2N5V448_9BASI</name>
<accession>A0A2N5V448</accession>
<evidence type="ECO:0000313" key="5">
    <source>
        <dbReference type="Proteomes" id="UP000235388"/>
    </source>
</evidence>